<evidence type="ECO:0000313" key="2">
    <source>
        <dbReference type="Proteomes" id="UP000249493"/>
    </source>
</evidence>
<dbReference type="Pfam" id="PF09650">
    <property type="entry name" value="PHA_gran_rgn"/>
    <property type="match status" value="1"/>
</dbReference>
<proteinExistence type="predicted"/>
<dbReference type="AlphaFoldDB" id="A0A327MGF6"/>
<dbReference type="Proteomes" id="UP000249493">
    <property type="component" value="Unassembled WGS sequence"/>
</dbReference>
<comment type="caution">
    <text evidence="1">The sequence shown here is derived from an EMBL/GenBank/DDBJ whole genome shotgun (WGS) entry which is preliminary data.</text>
</comment>
<reference evidence="1 2" key="1">
    <citation type="submission" date="2018-06" db="EMBL/GenBank/DDBJ databases">
        <authorList>
            <person name="Zhirakovskaya E."/>
        </authorList>
    </citation>
    <scope>NUCLEOTIDE SEQUENCE [LARGE SCALE GENOMIC DNA]</scope>
    <source>
        <strain evidence="1 2">LY3</strain>
    </source>
</reference>
<dbReference type="InterPro" id="IPR013433">
    <property type="entry name" value="PHA_gran_rgn"/>
</dbReference>
<sequence length="94" mass="10619">MAKEISIRRPHKLGLDAAMEKARVLLSELATQYGCEYRWTDNEVSVRHRVTGITGQALVSENDIKVYVDLNFFQRVLKGVIESEINKVLDSALA</sequence>
<dbReference type="NCBIfam" id="TIGR02610">
    <property type="entry name" value="PHA_gran_rgn"/>
    <property type="match status" value="1"/>
</dbReference>
<dbReference type="RefSeq" id="WP_111289455.1">
    <property type="nucleotide sequence ID" value="NZ_QLIN01000027.1"/>
</dbReference>
<protein>
    <submittedName>
        <fullName evidence="1">Polyhydroxyalkanoic acid system protein</fullName>
    </submittedName>
</protein>
<gene>
    <name evidence="1" type="ORF">DOZ80_31300</name>
</gene>
<organism evidence="1 2">
    <name type="scientific">Pseudomonas fluorescens</name>
    <dbReference type="NCBI Taxonomy" id="294"/>
    <lineage>
        <taxon>Bacteria</taxon>
        <taxon>Pseudomonadati</taxon>
        <taxon>Pseudomonadota</taxon>
        <taxon>Gammaproteobacteria</taxon>
        <taxon>Pseudomonadales</taxon>
        <taxon>Pseudomonadaceae</taxon>
        <taxon>Pseudomonas</taxon>
    </lineage>
</organism>
<dbReference type="EMBL" id="QLIN01000027">
    <property type="protein sequence ID" value="RAI62180.1"/>
    <property type="molecule type" value="Genomic_DNA"/>
</dbReference>
<accession>A0A327MGF6</accession>
<name>A0A327MGF6_PSEFL</name>
<evidence type="ECO:0000313" key="1">
    <source>
        <dbReference type="EMBL" id="RAI62180.1"/>
    </source>
</evidence>